<feature type="region of interest" description="Disordered" evidence="1">
    <location>
        <begin position="58"/>
        <end position="77"/>
    </location>
</feature>
<keyword evidence="3" id="KW-1185">Reference proteome</keyword>
<dbReference type="SUPFAM" id="SSF48371">
    <property type="entry name" value="ARM repeat"/>
    <property type="match status" value="1"/>
</dbReference>
<organism evidence="2 3">
    <name type="scientific">Glycomyces niveus</name>
    <dbReference type="NCBI Taxonomy" id="2820287"/>
    <lineage>
        <taxon>Bacteria</taxon>
        <taxon>Bacillati</taxon>
        <taxon>Actinomycetota</taxon>
        <taxon>Actinomycetes</taxon>
        <taxon>Glycomycetales</taxon>
        <taxon>Glycomycetaceae</taxon>
        <taxon>Glycomyces</taxon>
    </lineage>
</organism>
<dbReference type="InterPro" id="IPR004155">
    <property type="entry name" value="PBS_lyase_HEAT"/>
</dbReference>
<reference evidence="2 3" key="1">
    <citation type="submission" date="2021-03" db="EMBL/GenBank/DDBJ databases">
        <title>Glycomyces sp. nov., a novel actinomycete isolated from soil.</title>
        <authorList>
            <person name="Yang X."/>
            <person name="Xu X."/>
        </authorList>
    </citation>
    <scope>NUCLEOTIDE SEQUENCE [LARGE SCALE GENOMIC DNA]</scope>
    <source>
        <strain evidence="2 3">NEAU-S30</strain>
    </source>
</reference>
<dbReference type="Proteomes" id="UP000681341">
    <property type="component" value="Unassembled WGS sequence"/>
</dbReference>
<evidence type="ECO:0000256" key="1">
    <source>
        <dbReference type="SAM" id="MobiDB-lite"/>
    </source>
</evidence>
<name>A0ABS3UD49_9ACTN</name>
<sequence length="442" mass="48056">MANANAVQLWTIRFSAALAPVPVVELFDVNRLWGYGLLYPALAATWATGRWQRRRQLARMRDEPEPESGNTRTRFWDNGTGVRDEFRAFEPATTGARRAHADEPPGAPFRDAGAVGSLREPRKSSIGAFGDVGEPSGGSFGEVGEHSIGSFGEACEPSIGMAVVSVPHQRRDRAMSNLVGSIKNESIDAELRIQLIQDLIDLGGRDMAMRLSPVAQSSNVDIEVRLEVAEHMGRFSVEDAARALEAIAADATVDAKYRLDAASALVDCAAGPAGIALMQLVTDESVNEYVRHSAAHALRNVHPSAAAMALRHLANAPLLSVRLRIICAEQLAEDSVIDAENALWRIVKGVESVMDFHLGVDAAEAMFDISPDVGIEAYSVLAVDDCFHWLGRIEAAYRLGRLGLRDGYDLLSDFARADHLEEVYARAALERLFQLEVESGNE</sequence>
<evidence type="ECO:0008006" key="4">
    <source>
        <dbReference type="Google" id="ProtNLM"/>
    </source>
</evidence>
<gene>
    <name evidence="2" type="ORF">J5V16_22640</name>
</gene>
<evidence type="ECO:0000313" key="3">
    <source>
        <dbReference type="Proteomes" id="UP000681341"/>
    </source>
</evidence>
<dbReference type="Gene3D" id="1.25.10.10">
    <property type="entry name" value="Leucine-rich Repeat Variant"/>
    <property type="match status" value="1"/>
</dbReference>
<dbReference type="EMBL" id="JAGFNP010000016">
    <property type="protein sequence ID" value="MBO3735632.1"/>
    <property type="molecule type" value="Genomic_DNA"/>
</dbReference>
<feature type="region of interest" description="Disordered" evidence="1">
    <location>
        <begin position="93"/>
        <end position="116"/>
    </location>
</feature>
<dbReference type="RefSeq" id="WP_208499356.1">
    <property type="nucleotide sequence ID" value="NZ_JAGFNP010000016.1"/>
</dbReference>
<proteinExistence type="predicted"/>
<dbReference type="InterPro" id="IPR011989">
    <property type="entry name" value="ARM-like"/>
</dbReference>
<protein>
    <recommendedName>
        <fullName evidence="4">PBS lyase</fullName>
    </recommendedName>
</protein>
<accession>A0ABS3UD49</accession>
<dbReference type="InterPro" id="IPR016024">
    <property type="entry name" value="ARM-type_fold"/>
</dbReference>
<dbReference type="SMART" id="SM00567">
    <property type="entry name" value="EZ_HEAT"/>
    <property type="match status" value="4"/>
</dbReference>
<evidence type="ECO:0000313" key="2">
    <source>
        <dbReference type="EMBL" id="MBO3735632.1"/>
    </source>
</evidence>
<comment type="caution">
    <text evidence="2">The sequence shown here is derived from an EMBL/GenBank/DDBJ whole genome shotgun (WGS) entry which is preliminary data.</text>
</comment>